<protein>
    <submittedName>
        <fullName evidence="1">Uncharacterized protein</fullName>
    </submittedName>
</protein>
<sequence>MSCLIISAIRFVVPCRIWGASIGECVLHHFDVGLRGYRPLLSCATCGYIDSFPGMY</sequence>
<reference evidence="1" key="2">
    <citation type="journal article" date="2015" name="Data Brief">
        <title>Shoot transcriptome of the giant reed, Arundo donax.</title>
        <authorList>
            <person name="Barrero R.A."/>
            <person name="Guerrero F.D."/>
            <person name="Moolhuijzen P."/>
            <person name="Goolsby J.A."/>
            <person name="Tidwell J."/>
            <person name="Bellgard S.E."/>
            <person name="Bellgard M.I."/>
        </authorList>
    </citation>
    <scope>NUCLEOTIDE SEQUENCE</scope>
    <source>
        <tissue evidence="1">Shoot tissue taken approximately 20 cm above the soil surface</tissue>
    </source>
</reference>
<dbReference type="EMBL" id="GBRH01256798">
    <property type="protein sequence ID" value="JAD41097.1"/>
    <property type="molecule type" value="Transcribed_RNA"/>
</dbReference>
<name>A0A0A9SDX5_ARUDO</name>
<evidence type="ECO:0000313" key="1">
    <source>
        <dbReference type="EMBL" id="JAD41097.1"/>
    </source>
</evidence>
<accession>A0A0A9SDX5</accession>
<dbReference type="AlphaFoldDB" id="A0A0A9SDX5"/>
<organism evidence="1">
    <name type="scientific">Arundo donax</name>
    <name type="common">Giant reed</name>
    <name type="synonym">Donax arundinaceus</name>
    <dbReference type="NCBI Taxonomy" id="35708"/>
    <lineage>
        <taxon>Eukaryota</taxon>
        <taxon>Viridiplantae</taxon>
        <taxon>Streptophyta</taxon>
        <taxon>Embryophyta</taxon>
        <taxon>Tracheophyta</taxon>
        <taxon>Spermatophyta</taxon>
        <taxon>Magnoliopsida</taxon>
        <taxon>Liliopsida</taxon>
        <taxon>Poales</taxon>
        <taxon>Poaceae</taxon>
        <taxon>PACMAD clade</taxon>
        <taxon>Arundinoideae</taxon>
        <taxon>Arundineae</taxon>
        <taxon>Arundo</taxon>
    </lineage>
</organism>
<reference evidence="1" key="1">
    <citation type="submission" date="2014-09" db="EMBL/GenBank/DDBJ databases">
        <authorList>
            <person name="Magalhaes I.L.F."/>
            <person name="Oliveira U."/>
            <person name="Santos F.R."/>
            <person name="Vidigal T.H.D.A."/>
            <person name="Brescovit A.D."/>
            <person name="Santos A.J."/>
        </authorList>
    </citation>
    <scope>NUCLEOTIDE SEQUENCE</scope>
    <source>
        <tissue evidence="1">Shoot tissue taken approximately 20 cm above the soil surface</tissue>
    </source>
</reference>
<proteinExistence type="predicted"/>